<gene>
    <name evidence="6" type="primary">LOC113501368</name>
</gene>
<dbReference type="SUPFAM" id="SSF51905">
    <property type="entry name" value="FAD/NAD(P)-binding domain"/>
    <property type="match status" value="1"/>
</dbReference>
<dbReference type="OrthoDB" id="424974at2759"/>
<dbReference type="Proteomes" id="UP000322000">
    <property type="component" value="Chromosome 15"/>
</dbReference>
<keyword evidence="1" id="KW-0560">Oxidoreductase</keyword>
<dbReference type="Pfam" id="PF01266">
    <property type="entry name" value="DAO"/>
    <property type="match status" value="1"/>
</dbReference>
<dbReference type="GO" id="GO:0016491">
    <property type="term" value="F:oxidoreductase activity"/>
    <property type="evidence" value="ECO:0007669"/>
    <property type="project" value="UniProtKB-KW"/>
</dbReference>
<dbReference type="RefSeq" id="XP_026738302.1">
    <property type="nucleotide sequence ID" value="XM_026882501.1"/>
</dbReference>
<evidence type="ECO:0000313" key="6">
    <source>
        <dbReference type="RefSeq" id="XP_026738302.1"/>
    </source>
</evidence>
<dbReference type="GO" id="GO:0005739">
    <property type="term" value="C:mitochondrion"/>
    <property type="evidence" value="ECO:0007669"/>
    <property type="project" value="GOC"/>
</dbReference>
<dbReference type="AlphaFoldDB" id="A0A7E5WCZ6"/>
<evidence type="ECO:0000313" key="5">
    <source>
        <dbReference type="Proteomes" id="UP000322000"/>
    </source>
</evidence>
<dbReference type="InParanoid" id="A0A7E5WCZ6"/>
<dbReference type="InterPro" id="IPR006076">
    <property type="entry name" value="FAD-dep_OxRdtase"/>
</dbReference>
<evidence type="ECO:0000259" key="4">
    <source>
        <dbReference type="Pfam" id="PF01266"/>
    </source>
</evidence>
<dbReference type="PANTHER" id="PTHR13847:SF287">
    <property type="entry name" value="FAD-DEPENDENT OXIDOREDUCTASE DOMAIN-CONTAINING PROTEIN 1"/>
    <property type="match status" value="1"/>
</dbReference>
<comment type="function">
    <text evidence="3">Required for the assembly of the mitochondrial membrane respiratory chain NADH dehydrogenase (Complex I). Involved in mid-late stages of complex I assembly.</text>
</comment>
<dbReference type="GeneID" id="113501368"/>
<feature type="domain" description="FAD dependent oxidoreductase" evidence="4">
    <location>
        <begin position="57"/>
        <end position="437"/>
    </location>
</feature>
<dbReference type="PANTHER" id="PTHR13847">
    <property type="entry name" value="SARCOSINE DEHYDROGENASE-RELATED"/>
    <property type="match status" value="1"/>
</dbReference>
<evidence type="ECO:0000256" key="3">
    <source>
        <dbReference type="ARBA" id="ARBA00046185"/>
    </source>
</evidence>
<sequence length="468" mass="52398">MFSKLIYRSILRTSAVSGVRYYAKHNNPFKKTVNILSNDIPEFMGLKENIIYPEHADIVVIGAGFIGASVAYWLKKRAGEGLSVALIDKDFALNNTTRNVSLGMINQHFSLPENISLSQHTVEFLRDIKKNLSQDIDIQFTPTGSLTLASEKYADKLEENVTILNELGVTHQLLSRENIKSLYPWINTEDVKLGCMSVESEGTFNTWELHKGLLKKCSELGATFVNAEVTGFELEKQQDLLMEGVAPGSFERITRVIYKSKDNEEHAIKFAVCVLAAGDNSGQVAKLARIGTGEGLLNMPLPIERREFQVYSVLDKGTETGLATPIVMDTTGLWVMRNGLESNLFCGNIPLINDDSKNMSENDYFEKIIKPSLLNRIPSCSNAQIKRFTTEMHDCNIFDNTGVIGPHPYHNNLYLATGFGKLGCQHAPGIGRAISELIIDSHYTTVDLTRFHFDRFLLNEKLVEFNVY</sequence>
<organism evidence="5 6">
    <name type="scientific">Trichoplusia ni</name>
    <name type="common">Cabbage looper</name>
    <dbReference type="NCBI Taxonomy" id="7111"/>
    <lineage>
        <taxon>Eukaryota</taxon>
        <taxon>Metazoa</taxon>
        <taxon>Ecdysozoa</taxon>
        <taxon>Arthropoda</taxon>
        <taxon>Hexapoda</taxon>
        <taxon>Insecta</taxon>
        <taxon>Pterygota</taxon>
        <taxon>Neoptera</taxon>
        <taxon>Endopterygota</taxon>
        <taxon>Lepidoptera</taxon>
        <taxon>Glossata</taxon>
        <taxon>Ditrysia</taxon>
        <taxon>Noctuoidea</taxon>
        <taxon>Noctuidae</taxon>
        <taxon>Plusiinae</taxon>
        <taxon>Trichoplusia</taxon>
    </lineage>
</organism>
<name>A0A7E5WCZ6_TRINI</name>
<dbReference type="KEGG" id="tnl:113501368"/>
<evidence type="ECO:0000256" key="1">
    <source>
        <dbReference type="ARBA" id="ARBA00023002"/>
    </source>
</evidence>
<evidence type="ECO:0000256" key="2">
    <source>
        <dbReference type="ARBA" id="ARBA00039785"/>
    </source>
</evidence>
<accession>A0A7E5WCZ6</accession>
<dbReference type="FunCoup" id="A0A7E5WCZ6">
    <property type="interactions" value="627"/>
</dbReference>
<dbReference type="Gene3D" id="3.50.50.60">
    <property type="entry name" value="FAD/NAD(P)-binding domain"/>
    <property type="match status" value="1"/>
</dbReference>
<protein>
    <recommendedName>
        <fullName evidence="2">FAD-dependent oxidoreductase domain-containing protein 1</fullName>
    </recommendedName>
</protein>
<dbReference type="Gene3D" id="3.30.9.10">
    <property type="entry name" value="D-Amino Acid Oxidase, subunit A, domain 2"/>
    <property type="match status" value="1"/>
</dbReference>
<reference evidence="6" key="1">
    <citation type="submission" date="2025-08" db="UniProtKB">
        <authorList>
            <consortium name="RefSeq"/>
        </authorList>
    </citation>
    <scope>IDENTIFICATION</scope>
</reference>
<proteinExistence type="predicted"/>
<dbReference type="GO" id="GO:0032981">
    <property type="term" value="P:mitochondrial respiratory chain complex I assembly"/>
    <property type="evidence" value="ECO:0007669"/>
    <property type="project" value="TreeGrafter"/>
</dbReference>
<dbReference type="InterPro" id="IPR036188">
    <property type="entry name" value="FAD/NAD-bd_sf"/>
</dbReference>
<keyword evidence="5" id="KW-1185">Reference proteome</keyword>